<protein>
    <submittedName>
        <fullName evidence="1">Uncharacterized protein</fullName>
    </submittedName>
</protein>
<evidence type="ECO:0000313" key="2">
    <source>
        <dbReference type="Proteomes" id="UP000485058"/>
    </source>
</evidence>
<gene>
    <name evidence="1" type="ORF">HaLaN_32369</name>
</gene>
<accession>A0A6A0AMP6</accession>
<dbReference type="Proteomes" id="UP000485058">
    <property type="component" value="Unassembled WGS sequence"/>
</dbReference>
<organism evidence="1 2">
    <name type="scientific">Haematococcus lacustris</name>
    <name type="common">Green alga</name>
    <name type="synonym">Haematococcus pluvialis</name>
    <dbReference type="NCBI Taxonomy" id="44745"/>
    <lineage>
        <taxon>Eukaryota</taxon>
        <taxon>Viridiplantae</taxon>
        <taxon>Chlorophyta</taxon>
        <taxon>core chlorophytes</taxon>
        <taxon>Chlorophyceae</taxon>
        <taxon>CS clade</taxon>
        <taxon>Chlamydomonadales</taxon>
        <taxon>Haematococcaceae</taxon>
        <taxon>Haematococcus</taxon>
    </lineage>
</organism>
<evidence type="ECO:0000313" key="1">
    <source>
        <dbReference type="EMBL" id="GFH33057.1"/>
    </source>
</evidence>
<sequence length="8" mass="877">MTGTSQPR</sequence>
<feature type="non-terminal residue" evidence="1">
    <location>
        <position position="1"/>
    </location>
</feature>
<keyword evidence="2" id="KW-1185">Reference proteome</keyword>
<dbReference type="EMBL" id="BLLF01007662">
    <property type="protein sequence ID" value="GFH33057.1"/>
    <property type="molecule type" value="Genomic_DNA"/>
</dbReference>
<name>A0A6A0AMP6_HAELA</name>
<reference evidence="1 2" key="1">
    <citation type="submission" date="2020-02" db="EMBL/GenBank/DDBJ databases">
        <title>Draft genome sequence of Haematococcus lacustris strain NIES-144.</title>
        <authorList>
            <person name="Morimoto D."/>
            <person name="Nakagawa S."/>
            <person name="Yoshida T."/>
            <person name="Sawayama S."/>
        </authorList>
    </citation>
    <scope>NUCLEOTIDE SEQUENCE [LARGE SCALE GENOMIC DNA]</scope>
    <source>
        <strain evidence="1 2">NIES-144</strain>
    </source>
</reference>
<proteinExistence type="predicted"/>
<comment type="caution">
    <text evidence="1">The sequence shown here is derived from an EMBL/GenBank/DDBJ whole genome shotgun (WGS) entry which is preliminary data.</text>
</comment>